<dbReference type="Gene3D" id="3.30.70.100">
    <property type="match status" value="1"/>
</dbReference>
<dbReference type="Pfam" id="PF03992">
    <property type="entry name" value="ABM"/>
    <property type="match status" value="1"/>
</dbReference>
<dbReference type="InterPro" id="IPR007138">
    <property type="entry name" value="ABM_dom"/>
</dbReference>
<evidence type="ECO:0000313" key="2">
    <source>
        <dbReference type="EMBL" id="GGR08729.1"/>
    </source>
</evidence>
<evidence type="ECO:0000259" key="1">
    <source>
        <dbReference type="Pfam" id="PF03992"/>
    </source>
</evidence>
<dbReference type="RefSeq" id="WP_189935489.1">
    <property type="nucleotide sequence ID" value="NZ_BMSX01000005.1"/>
</dbReference>
<protein>
    <recommendedName>
        <fullName evidence="1">ABM domain-containing protein</fullName>
    </recommendedName>
</protein>
<keyword evidence="3" id="KW-1185">Reference proteome</keyword>
<gene>
    <name evidence="2" type="ORF">GCM10010251_25460</name>
</gene>
<reference evidence="2" key="2">
    <citation type="submission" date="2020-09" db="EMBL/GenBank/DDBJ databases">
        <authorList>
            <person name="Sun Q."/>
            <person name="Ohkuma M."/>
        </authorList>
    </citation>
    <scope>NUCLEOTIDE SEQUENCE</scope>
    <source>
        <strain evidence="2">JCM 4346</strain>
    </source>
</reference>
<dbReference type="EMBL" id="BMSX01000005">
    <property type="protein sequence ID" value="GGR08729.1"/>
    <property type="molecule type" value="Genomic_DNA"/>
</dbReference>
<sequence length="77" mass="8365">MAIAISATWTAQPGKEDVVREALAKLVPATRAEPGCQAYVVHQEAHGEYPHFTKYAVGQAAPVLADRSHEFTTVLDF</sequence>
<name>A0A918F7W6_9ACTN</name>
<organism evidence="2 3">
    <name type="scientific">Streptomyces aurantiogriseus</name>
    <dbReference type="NCBI Taxonomy" id="66870"/>
    <lineage>
        <taxon>Bacteria</taxon>
        <taxon>Bacillati</taxon>
        <taxon>Actinomycetota</taxon>
        <taxon>Actinomycetes</taxon>
        <taxon>Kitasatosporales</taxon>
        <taxon>Streptomycetaceae</taxon>
        <taxon>Streptomyces</taxon>
    </lineage>
</organism>
<dbReference type="Proteomes" id="UP000658320">
    <property type="component" value="Unassembled WGS sequence"/>
</dbReference>
<reference evidence="2" key="1">
    <citation type="journal article" date="2014" name="Int. J. Syst. Evol. Microbiol.">
        <title>Complete genome sequence of Corynebacterium casei LMG S-19264T (=DSM 44701T), isolated from a smear-ripened cheese.</title>
        <authorList>
            <consortium name="US DOE Joint Genome Institute (JGI-PGF)"/>
            <person name="Walter F."/>
            <person name="Albersmeier A."/>
            <person name="Kalinowski J."/>
            <person name="Ruckert C."/>
        </authorList>
    </citation>
    <scope>NUCLEOTIDE SEQUENCE</scope>
    <source>
        <strain evidence="2">JCM 4346</strain>
    </source>
</reference>
<dbReference type="AlphaFoldDB" id="A0A918F7W6"/>
<dbReference type="SUPFAM" id="SSF54909">
    <property type="entry name" value="Dimeric alpha+beta barrel"/>
    <property type="match status" value="1"/>
</dbReference>
<proteinExistence type="predicted"/>
<comment type="caution">
    <text evidence="2">The sequence shown here is derived from an EMBL/GenBank/DDBJ whole genome shotgun (WGS) entry which is preliminary data.</text>
</comment>
<dbReference type="InterPro" id="IPR011008">
    <property type="entry name" value="Dimeric_a/b-barrel"/>
</dbReference>
<accession>A0A918F7W6</accession>
<feature type="domain" description="ABM" evidence="1">
    <location>
        <begin position="3"/>
        <end position="53"/>
    </location>
</feature>
<evidence type="ECO:0000313" key="3">
    <source>
        <dbReference type="Proteomes" id="UP000658320"/>
    </source>
</evidence>